<protein>
    <submittedName>
        <fullName evidence="1">Uncharacterized protein</fullName>
    </submittedName>
</protein>
<gene>
    <name evidence="1" type="ORF">DPMN_091155</name>
</gene>
<evidence type="ECO:0000313" key="1">
    <source>
        <dbReference type="EMBL" id="KAH3848775.1"/>
    </source>
</evidence>
<reference evidence="1" key="2">
    <citation type="submission" date="2020-11" db="EMBL/GenBank/DDBJ databases">
        <authorList>
            <person name="McCartney M.A."/>
            <person name="Auch B."/>
            <person name="Kono T."/>
            <person name="Mallez S."/>
            <person name="Becker A."/>
            <person name="Gohl D.M."/>
            <person name="Silverstein K.A.T."/>
            <person name="Koren S."/>
            <person name="Bechman K.B."/>
            <person name="Herman A."/>
            <person name="Abrahante J.E."/>
            <person name="Garbe J."/>
        </authorList>
    </citation>
    <scope>NUCLEOTIDE SEQUENCE</scope>
    <source>
        <strain evidence="1">Duluth1</strain>
        <tissue evidence="1">Whole animal</tissue>
    </source>
</reference>
<proteinExistence type="predicted"/>
<sequence length="191" mass="22029">MSYTFENKHTTLFANAELNVELECRASSTFENKHTTLYANAELNVELECRASSTFENKHTTLYVNAELNVELECRASSTFKNKHTTLYANAELNVELECRASSTFGNLNSKERQICVEIDHSIFFRASVIIYDDMGYFDMIQRVEKRFGYQDLPDTATIAFNNARQDVEEDIDDWADRIMTLTTNAFRDLP</sequence>
<dbReference type="EMBL" id="JAIWYP010000003">
    <property type="protein sequence ID" value="KAH3848775.1"/>
    <property type="molecule type" value="Genomic_DNA"/>
</dbReference>
<dbReference type="AlphaFoldDB" id="A0A9D4R0G4"/>
<keyword evidence="2" id="KW-1185">Reference proteome</keyword>
<name>A0A9D4R0G4_DREPO</name>
<accession>A0A9D4R0G4</accession>
<reference evidence="1" key="1">
    <citation type="journal article" date="2019" name="bioRxiv">
        <title>The Genome of the Zebra Mussel, Dreissena polymorpha: A Resource for Invasive Species Research.</title>
        <authorList>
            <person name="McCartney M.A."/>
            <person name="Auch B."/>
            <person name="Kono T."/>
            <person name="Mallez S."/>
            <person name="Zhang Y."/>
            <person name="Obille A."/>
            <person name="Becker A."/>
            <person name="Abrahante J.E."/>
            <person name="Garbe J."/>
            <person name="Badalamenti J.P."/>
            <person name="Herman A."/>
            <person name="Mangelson H."/>
            <person name="Liachko I."/>
            <person name="Sullivan S."/>
            <person name="Sone E.D."/>
            <person name="Koren S."/>
            <person name="Silverstein K.A.T."/>
            <person name="Beckman K.B."/>
            <person name="Gohl D.M."/>
        </authorList>
    </citation>
    <scope>NUCLEOTIDE SEQUENCE</scope>
    <source>
        <strain evidence="1">Duluth1</strain>
        <tissue evidence="1">Whole animal</tissue>
    </source>
</reference>
<comment type="caution">
    <text evidence="1">The sequence shown here is derived from an EMBL/GenBank/DDBJ whole genome shotgun (WGS) entry which is preliminary data.</text>
</comment>
<dbReference type="Proteomes" id="UP000828390">
    <property type="component" value="Unassembled WGS sequence"/>
</dbReference>
<evidence type="ECO:0000313" key="2">
    <source>
        <dbReference type="Proteomes" id="UP000828390"/>
    </source>
</evidence>
<organism evidence="1 2">
    <name type="scientific">Dreissena polymorpha</name>
    <name type="common">Zebra mussel</name>
    <name type="synonym">Mytilus polymorpha</name>
    <dbReference type="NCBI Taxonomy" id="45954"/>
    <lineage>
        <taxon>Eukaryota</taxon>
        <taxon>Metazoa</taxon>
        <taxon>Spiralia</taxon>
        <taxon>Lophotrochozoa</taxon>
        <taxon>Mollusca</taxon>
        <taxon>Bivalvia</taxon>
        <taxon>Autobranchia</taxon>
        <taxon>Heteroconchia</taxon>
        <taxon>Euheterodonta</taxon>
        <taxon>Imparidentia</taxon>
        <taxon>Neoheterodontei</taxon>
        <taxon>Myida</taxon>
        <taxon>Dreissenoidea</taxon>
        <taxon>Dreissenidae</taxon>
        <taxon>Dreissena</taxon>
    </lineage>
</organism>